<dbReference type="Pfam" id="PF25534">
    <property type="entry name" value="DUF7918"/>
    <property type="match status" value="1"/>
</dbReference>
<feature type="region of interest" description="Disordered" evidence="1">
    <location>
        <begin position="109"/>
        <end position="132"/>
    </location>
</feature>
<dbReference type="AlphaFoldDB" id="A0AAE0U6I8"/>
<feature type="domain" description="DUF7918" evidence="2">
    <location>
        <begin position="5"/>
        <end position="85"/>
    </location>
</feature>
<evidence type="ECO:0000313" key="4">
    <source>
        <dbReference type="Proteomes" id="UP001285441"/>
    </source>
</evidence>
<dbReference type="EMBL" id="JAULSW010000001">
    <property type="protein sequence ID" value="KAK3392737.1"/>
    <property type="molecule type" value="Genomic_DNA"/>
</dbReference>
<accession>A0AAE0U6I8</accession>
<dbReference type="PANTHER" id="PTHR36223">
    <property type="entry name" value="BETA-LACTAMASE-TYPE TRANSPEPTIDASE FOLD DOMAIN CONTAINING PROTEIN"/>
    <property type="match status" value="1"/>
</dbReference>
<dbReference type="Proteomes" id="UP001285441">
    <property type="component" value="Unassembled WGS sequence"/>
</dbReference>
<gene>
    <name evidence="3" type="ORF">B0H63DRAFT_1035</name>
</gene>
<evidence type="ECO:0000259" key="2">
    <source>
        <dbReference type="Pfam" id="PF25534"/>
    </source>
</evidence>
<keyword evidence="4" id="KW-1185">Reference proteome</keyword>
<organism evidence="3 4">
    <name type="scientific">Podospora didyma</name>
    <dbReference type="NCBI Taxonomy" id="330526"/>
    <lineage>
        <taxon>Eukaryota</taxon>
        <taxon>Fungi</taxon>
        <taxon>Dikarya</taxon>
        <taxon>Ascomycota</taxon>
        <taxon>Pezizomycotina</taxon>
        <taxon>Sordariomycetes</taxon>
        <taxon>Sordariomycetidae</taxon>
        <taxon>Sordariales</taxon>
        <taxon>Podosporaceae</taxon>
        <taxon>Podospora</taxon>
    </lineage>
</organism>
<dbReference type="InterPro" id="IPR057678">
    <property type="entry name" value="DUF7918"/>
</dbReference>
<evidence type="ECO:0000313" key="3">
    <source>
        <dbReference type="EMBL" id="KAK3392737.1"/>
    </source>
</evidence>
<comment type="caution">
    <text evidence="3">The sequence shown here is derived from an EMBL/GenBank/DDBJ whole genome shotgun (WGS) entry which is preliminary data.</text>
</comment>
<dbReference type="PANTHER" id="PTHR36223:SF1">
    <property type="entry name" value="TRANSCRIPTION ELONGATION FACTOR EAF N-TERMINAL DOMAIN-CONTAINING PROTEIN"/>
    <property type="match status" value="1"/>
</dbReference>
<proteinExistence type="predicted"/>
<name>A0AAE0U6I8_9PEZI</name>
<reference evidence="3" key="1">
    <citation type="journal article" date="2023" name="Mol. Phylogenet. Evol.">
        <title>Genome-scale phylogeny and comparative genomics of the fungal order Sordariales.</title>
        <authorList>
            <person name="Hensen N."/>
            <person name="Bonometti L."/>
            <person name="Westerberg I."/>
            <person name="Brannstrom I.O."/>
            <person name="Guillou S."/>
            <person name="Cros-Aarteil S."/>
            <person name="Calhoun S."/>
            <person name="Haridas S."/>
            <person name="Kuo A."/>
            <person name="Mondo S."/>
            <person name="Pangilinan J."/>
            <person name="Riley R."/>
            <person name="LaButti K."/>
            <person name="Andreopoulos B."/>
            <person name="Lipzen A."/>
            <person name="Chen C."/>
            <person name="Yan M."/>
            <person name="Daum C."/>
            <person name="Ng V."/>
            <person name="Clum A."/>
            <person name="Steindorff A."/>
            <person name="Ohm R.A."/>
            <person name="Martin F."/>
            <person name="Silar P."/>
            <person name="Natvig D.O."/>
            <person name="Lalanne C."/>
            <person name="Gautier V."/>
            <person name="Ament-Velasquez S.L."/>
            <person name="Kruys A."/>
            <person name="Hutchinson M.I."/>
            <person name="Powell A.J."/>
            <person name="Barry K."/>
            <person name="Miller A.N."/>
            <person name="Grigoriev I.V."/>
            <person name="Debuchy R."/>
            <person name="Gladieux P."/>
            <person name="Hiltunen Thoren M."/>
            <person name="Johannesson H."/>
        </authorList>
    </citation>
    <scope>NUCLEOTIDE SEQUENCE</scope>
    <source>
        <strain evidence="3">CBS 232.78</strain>
    </source>
</reference>
<sequence length="171" mass="19165">MKESTSYYAPVESSNRNKTVEKVAEKALKGKELNCLAGFTTVAVSGPARQPSPASNDAKKRPFAVFEFHYRTMDGLIKEGVIPRSTIDDRVQGMSEAEMRTRLAELLKAQEQQSAPNEANVKDETKRPVKRKPANMHDGAFLQRFKGRRLIMAVSKSTLPTTRVRLLSDFH</sequence>
<reference evidence="3" key="2">
    <citation type="submission" date="2023-06" db="EMBL/GenBank/DDBJ databases">
        <authorList>
            <consortium name="Lawrence Berkeley National Laboratory"/>
            <person name="Haridas S."/>
            <person name="Hensen N."/>
            <person name="Bonometti L."/>
            <person name="Westerberg I."/>
            <person name="Brannstrom I.O."/>
            <person name="Guillou S."/>
            <person name="Cros-Aarteil S."/>
            <person name="Calhoun S."/>
            <person name="Kuo A."/>
            <person name="Mondo S."/>
            <person name="Pangilinan J."/>
            <person name="Riley R."/>
            <person name="LaButti K."/>
            <person name="Andreopoulos B."/>
            <person name="Lipzen A."/>
            <person name="Chen C."/>
            <person name="Yanf M."/>
            <person name="Daum C."/>
            <person name="Ng V."/>
            <person name="Clum A."/>
            <person name="Steindorff A."/>
            <person name="Ohm R."/>
            <person name="Martin F."/>
            <person name="Silar P."/>
            <person name="Natvig D."/>
            <person name="Lalanne C."/>
            <person name="Gautier V."/>
            <person name="Ament-velasquez S.L."/>
            <person name="Kruys A."/>
            <person name="Hutchinson M.I."/>
            <person name="Powell A.J."/>
            <person name="Barry K."/>
            <person name="Miller A.N."/>
            <person name="Grigoriev I.V."/>
            <person name="Debuchy R."/>
            <person name="Gladieux P."/>
            <person name="Thoren M.H."/>
            <person name="Johannesson H."/>
        </authorList>
    </citation>
    <scope>NUCLEOTIDE SEQUENCE</scope>
    <source>
        <strain evidence="3">CBS 232.78</strain>
    </source>
</reference>
<evidence type="ECO:0000256" key="1">
    <source>
        <dbReference type="SAM" id="MobiDB-lite"/>
    </source>
</evidence>
<protein>
    <recommendedName>
        <fullName evidence="2">DUF7918 domain-containing protein</fullName>
    </recommendedName>
</protein>